<dbReference type="RefSeq" id="WP_208340832.1">
    <property type="nucleotide sequence ID" value="NZ_JAENQO010000007.1"/>
</dbReference>
<evidence type="ECO:0000313" key="2">
    <source>
        <dbReference type="EMBL" id="MBO3359474.1"/>
    </source>
</evidence>
<reference evidence="2" key="1">
    <citation type="submission" date="2020-12" db="EMBL/GenBank/DDBJ databases">
        <title>Comparative genomics of Clostridium perfringens reveals patterns of host-associated phylogenetic clades and virulence factors.</title>
        <authorList>
            <person name="Smith A.H."/>
            <person name="Geier R."/>
        </authorList>
    </citation>
    <scope>NUCLEOTIDE SEQUENCE</scope>
    <source>
        <strain evidence="2">CHD30677R</strain>
    </source>
</reference>
<comment type="caution">
    <text evidence="2">The sequence shown here is derived from an EMBL/GenBank/DDBJ whole genome shotgun (WGS) entry which is preliminary data.</text>
</comment>
<keyword evidence="1" id="KW-0812">Transmembrane</keyword>
<dbReference type="AlphaFoldDB" id="A0AAW4J6F3"/>
<sequence>MRRYLRAIRKSINCNIKIFFENLGIILMVLSLPFLIIDLFSPNILLIIIALLLAIPGFIILFIILTIDLIISFKVWLRDFIDRVKSNLEE</sequence>
<feature type="transmembrane region" description="Helical" evidence="1">
    <location>
        <begin position="20"/>
        <end position="40"/>
    </location>
</feature>
<proteinExistence type="predicted"/>
<dbReference type="EMBL" id="JAENQP010000007">
    <property type="protein sequence ID" value="MBO3359474.1"/>
    <property type="molecule type" value="Genomic_DNA"/>
</dbReference>
<evidence type="ECO:0000313" key="3">
    <source>
        <dbReference type="Proteomes" id="UP000668068"/>
    </source>
</evidence>
<keyword evidence="1" id="KW-0472">Membrane</keyword>
<protein>
    <submittedName>
        <fullName evidence="2">Uncharacterized protein</fullName>
    </submittedName>
</protein>
<feature type="transmembrane region" description="Helical" evidence="1">
    <location>
        <begin position="46"/>
        <end position="71"/>
    </location>
</feature>
<evidence type="ECO:0000256" key="1">
    <source>
        <dbReference type="SAM" id="Phobius"/>
    </source>
</evidence>
<keyword evidence="1" id="KW-1133">Transmembrane helix</keyword>
<organism evidence="2 3">
    <name type="scientific">Clostridium perfringens</name>
    <dbReference type="NCBI Taxonomy" id="1502"/>
    <lineage>
        <taxon>Bacteria</taxon>
        <taxon>Bacillati</taxon>
        <taxon>Bacillota</taxon>
        <taxon>Clostridia</taxon>
        <taxon>Eubacteriales</taxon>
        <taxon>Clostridiaceae</taxon>
        <taxon>Clostridium</taxon>
    </lineage>
</organism>
<dbReference type="Proteomes" id="UP000668068">
    <property type="component" value="Unassembled WGS sequence"/>
</dbReference>
<accession>A0AAW4J6F3</accession>
<name>A0AAW4J6F3_CLOPF</name>
<gene>
    <name evidence="2" type="ORF">JJB47_11895</name>
</gene>